<dbReference type="SUPFAM" id="SSF48498">
    <property type="entry name" value="Tetracyclin repressor-like, C-terminal domain"/>
    <property type="match status" value="1"/>
</dbReference>
<evidence type="ECO:0000256" key="4">
    <source>
        <dbReference type="PROSITE-ProRule" id="PRU00335"/>
    </source>
</evidence>
<dbReference type="InterPro" id="IPR054156">
    <property type="entry name" value="YxaF_TetR_C"/>
</dbReference>
<evidence type="ECO:0000313" key="8">
    <source>
        <dbReference type="Proteomes" id="UP001596380"/>
    </source>
</evidence>
<reference evidence="8" key="1">
    <citation type="journal article" date="2019" name="Int. J. Syst. Evol. Microbiol.">
        <title>The Global Catalogue of Microorganisms (GCM) 10K type strain sequencing project: providing services to taxonomists for standard genome sequencing and annotation.</title>
        <authorList>
            <consortium name="The Broad Institute Genomics Platform"/>
            <consortium name="The Broad Institute Genome Sequencing Center for Infectious Disease"/>
            <person name="Wu L."/>
            <person name="Ma J."/>
        </authorList>
    </citation>
    <scope>NUCLEOTIDE SEQUENCE [LARGE SCALE GENOMIC DNA]</scope>
    <source>
        <strain evidence="8">JCM 3369</strain>
    </source>
</reference>
<keyword evidence="1" id="KW-0805">Transcription regulation</keyword>
<dbReference type="InterPro" id="IPR036271">
    <property type="entry name" value="Tet_transcr_reg_TetR-rel_C_sf"/>
</dbReference>
<feature type="region of interest" description="Disordered" evidence="5">
    <location>
        <begin position="1"/>
        <end position="21"/>
    </location>
</feature>
<comment type="caution">
    <text evidence="7">The sequence shown here is derived from an EMBL/GenBank/DDBJ whole genome shotgun (WGS) entry which is preliminary data.</text>
</comment>
<dbReference type="EMBL" id="JBHSXS010000057">
    <property type="protein sequence ID" value="MFC6886688.1"/>
    <property type="molecule type" value="Genomic_DNA"/>
</dbReference>
<proteinExistence type="predicted"/>
<feature type="domain" description="HTH tetR-type" evidence="6">
    <location>
        <begin position="19"/>
        <end position="79"/>
    </location>
</feature>
<sequence length="205" mass="21855">MEATQRPAAEQAEGAGERDGTRARLVKATAMLLQRQGYEATTVKQILKEAGAAYGSLYHFFPQGKEELAAEALRFGADDFADLLRRGLAAADDPADAVANCALSMADALRTSAWLDGCPVAATALEIIDRSPLIQRASDEALRQWRELIAAKLRDGGLPRDTAAALACTVLSTLEGAELLSRVSGDDSPMRFAAEHLATLVRASR</sequence>
<organism evidence="7 8">
    <name type="scientific">Actinomadura yumaensis</name>
    <dbReference type="NCBI Taxonomy" id="111807"/>
    <lineage>
        <taxon>Bacteria</taxon>
        <taxon>Bacillati</taxon>
        <taxon>Actinomycetota</taxon>
        <taxon>Actinomycetes</taxon>
        <taxon>Streptosporangiales</taxon>
        <taxon>Thermomonosporaceae</taxon>
        <taxon>Actinomadura</taxon>
    </lineage>
</organism>
<evidence type="ECO:0000256" key="2">
    <source>
        <dbReference type="ARBA" id="ARBA00023125"/>
    </source>
</evidence>
<dbReference type="PROSITE" id="PS50977">
    <property type="entry name" value="HTH_TETR_2"/>
    <property type="match status" value="1"/>
</dbReference>
<evidence type="ECO:0000256" key="5">
    <source>
        <dbReference type="SAM" id="MobiDB-lite"/>
    </source>
</evidence>
<dbReference type="Pfam" id="PF21993">
    <property type="entry name" value="TetR_C_13_2"/>
    <property type="match status" value="1"/>
</dbReference>
<keyword evidence="8" id="KW-1185">Reference proteome</keyword>
<evidence type="ECO:0000313" key="7">
    <source>
        <dbReference type="EMBL" id="MFC6886688.1"/>
    </source>
</evidence>
<evidence type="ECO:0000256" key="1">
    <source>
        <dbReference type="ARBA" id="ARBA00023015"/>
    </source>
</evidence>
<name>A0ABW2D1C0_9ACTN</name>
<dbReference type="InterPro" id="IPR001647">
    <property type="entry name" value="HTH_TetR"/>
</dbReference>
<dbReference type="Pfam" id="PF00440">
    <property type="entry name" value="TetR_N"/>
    <property type="match status" value="1"/>
</dbReference>
<protein>
    <submittedName>
        <fullName evidence="7">TetR/AcrR family transcriptional regulator</fullName>
    </submittedName>
</protein>
<keyword evidence="2 4" id="KW-0238">DNA-binding</keyword>
<dbReference type="RefSeq" id="WP_160823641.1">
    <property type="nucleotide sequence ID" value="NZ_JBHSXE010000001.1"/>
</dbReference>
<accession>A0ABW2D1C0</accession>
<dbReference type="Gene3D" id="1.10.357.10">
    <property type="entry name" value="Tetracycline Repressor, domain 2"/>
    <property type="match status" value="1"/>
</dbReference>
<evidence type="ECO:0000259" key="6">
    <source>
        <dbReference type="PROSITE" id="PS50977"/>
    </source>
</evidence>
<feature type="DNA-binding region" description="H-T-H motif" evidence="4">
    <location>
        <begin position="42"/>
        <end position="61"/>
    </location>
</feature>
<gene>
    <name evidence="7" type="ORF">ACFQKB_43485</name>
</gene>
<dbReference type="SUPFAM" id="SSF46689">
    <property type="entry name" value="Homeodomain-like"/>
    <property type="match status" value="1"/>
</dbReference>
<keyword evidence="3" id="KW-0804">Transcription</keyword>
<dbReference type="PANTHER" id="PTHR47506:SF3">
    <property type="entry name" value="HTH-TYPE TRANSCRIPTIONAL REGULATOR LMRA"/>
    <property type="match status" value="1"/>
</dbReference>
<dbReference type="Proteomes" id="UP001596380">
    <property type="component" value="Unassembled WGS sequence"/>
</dbReference>
<evidence type="ECO:0000256" key="3">
    <source>
        <dbReference type="ARBA" id="ARBA00023163"/>
    </source>
</evidence>
<dbReference type="InterPro" id="IPR009057">
    <property type="entry name" value="Homeodomain-like_sf"/>
</dbReference>
<dbReference type="PANTHER" id="PTHR47506">
    <property type="entry name" value="TRANSCRIPTIONAL REGULATORY PROTEIN"/>
    <property type="match status" value="1"/>
</dbReference>